<keyword evidence="9" id="KW-0479">Metal-binding</keyword>
<evidence type="ECO:0000256" key="3">
    <source>
        <dbReference type="ARBA" id="ARBA00004141"/>
    </source>
</evidence>
<dbReference type="FunFam" id="3.20.20.140:FF:000050">
    <property type="entry name" value="Adenosine/AMP deaminase family protein"/>
    <property type="match status" value="1"/>
</dbReference>
<evidence type="ECO:0000256" key="9">
    <source>
        <dbReference type="ARBA" id="ARBA00022723"/>
    </source>
</evidence>
<keyword evidence="18" id="KW-0594">Phospholipid biosynthesis</keyword>
<evidence type="ECO:0000256" key="4">
    <source>
        <dbReference type="ARBA" id="ARBA00006676"/>
    </source>
</evidence>
<dbReference type="GO" id="GO:0016020">
    <property type="term" value="C:membrane"/>
    <property type="evidence" value="ECO:0007669"/>
    <property type="project" value="UniProtKB-SubCell"/>
</dbReference>
<dbReference type="GO" id="GO:0008270">
    <property type="term" value="F:zinc ion binding"/>
    <property type="evidence" value="ECO:0007669"/>
    <property type="project" value="UniProtKB-KW"/>
</dbReference>
<evidence type="ECO:0000256" key="18">
    <source>
        <dbReference type="ARBA" id="ARBA00023209"/>
    </source>
</evidence>
<dbReference type="InterPro" id="IPR001365">
    <property type="entry name" value="A_deaminase_dom"/>
</dbReference>
<evidence type="ECO:0000256" key="2">
    <source>
        <dbReference type="ARBA" id="ARBA00001947"/>
    </source>
</evidence>
<comment type="catalytic activity">
    <reaction evidence="20">
        <text>N(6)-methyl-AMP + H2O + H(+) = IMP + methylamine</text>
        <dbReference type="Rhea" id="RHEA:16001"/>
        <dbReference type="ChEBI" id="CHEBI:15377"/>
        <dbReference type="ChEBI" id="CHEBI:15378"/>
        <dbReference type="ChEBI" id="CHEBI:58053"/>
        <dbReference type="ChEBI" id="CHEBI:59338"/>
        <dbReference type="ChEBI" id="CHEBI:144842"/>
    </reaction>
    <physiologicalReaction direction="left-to-right" evidence="20">
        <dbReference type="Rhea" id="RHEA:16002"/>
    </physiologicalReaction>
</comment>
<evidence type="ECO:0000256" key="20">
    <source>
        <dbReference type="ARBA" id="ARBA00048787"/>
    </source>
</evidence>
<keyword evidence="14" id="KW-1133">Transmembrane helix</keyword>
<evidence type="ECO:0000259" key="24">
    <source>
        <dbReference type="PROSITE" id="PS50966"/>
    </source>
</evidence>
<dbReference type="Pfam" id="PF00962">
    <property type="entry name" value="A_deaminase"/>
    <property type="match status" value="1"/>
</dbReference>
<evidence type="ECO:0000313" key="25">
    <source>
        <dbReference type="EMBL" id="CAE6136579.1"/>
    </source>
</evidence>
<gene>
    <name evidence="25" type="ORF">AARE701A_LOCUS16863</name>
</gene>
<keyword evidence="10 21" id="KW-0863">Zinc-finger</keyword>
<dbReference type="Proteomes" id="UP000682877">
    <property type="component" value="Chromosome 6"/>
</dbReference>
<comment type="similarity">
    <text evidence="4">Belongs to the metallo-dependent hydrolases superfamily. Adenosine and AMP deaminases family.</text>
</comment>
<evidence type="ECO:0000256" key="1">
    <source>
        <dbReference type="ARBA" id="ARBA00001936"/>
    </source>
</evidence>
<feature type="domain" description="SWIM-type" evidence="24">
    <location>
        <begin position="108"/>
        <end position="146"/>
    </location>
</feature>
<proteinExistence type="inferred from homology"/>
<dbReference type="InterPro" id="IPR043130">
    <property type="entry name" value="CDP-OH_PTrfase_TM_dom"/>
</dbReference>
<protein>
    <recommendedName>
        <fullName evidence="24">SWIM-type domain-containing protein</fullName>
    </recommendedName>
</protein>
<dbReference type="Gene3D" id="1.20.120.1760">
    <property type="match status" value="1"/>
</dbReference>
<dbReference type="GO" id="GO:0046103">
    <property type="term" value="P:inosine biosynthetic process"/>
    <property type="evidence" value="ECO:0007669"/>
    <property type="project" value="TreeGrafter"/>
</dbReference>
<evidence type="ECO:0000256" key="19">
    <source>
        <dbReference type="ARBA" id="ARBA00023264"/>
    </source>
</evidence>
<dbReference type="PROSITE" id="PS50966">
    <property type="entry name" value="ZF_SWIM"/>
    <property type="match status" value="1"/>
</dbReference>
<evidence type="ECO:0000256" key="23">
    <source>
        <dbReference type="SAM" id="MobiDB-lite"/>
    </source>
</evidence>
<keyword evidence="11" id="KW-0378">Hydrolase</keyword>
<dbReference type="GO" id="GO:0009117">
    <property type="term" value="P:nucleotide metabolic process"/>
    <property type="evidence" value="ECO:0007669"/>
    <property type="project" value="UniProtKB-KW"/>
</dbReference>
<dbReference type="Gene3D" id="3.20.20.140">
    <property type="entry name" value="Metal-dependent hydrolases"/>
    <property type="match status" value="1"/>
</dbReference>
<dbReference type="InterPro" id="IPR032466">
    <property type="entry name" value="Metal_Hydrolase"/>
</dbReference>
<dbReference type="CDD" id="cd00443">
    <property type="entry name" value="ADA_AMPD"/>
    <property type="match status" value="1"/>
</dbReference>
<keyword evidence="15" id="KW-0546">Nucleotide metabolism</keyword>
<comment type="cofactor">
    <cofactor evidence="1">
        <name>Mn(2+)</name>
        <dbReference type="ChEBI" id="CHEBI:29035"/>
    </cofactor>
</comment>
<dbReference type="InterPro" id="IPR048254">
    <property type="entry name" value="CDP_ALCOHOL_P_TRANSF_CS"/>
</dbReference>
<dbReference type="EMBL" id="LR999456">
    <property type="protein sequence ID" value="CAE6136579.1"/>
    <property type="molecule type" value="Genomic_DNA"/>
</dbReference>
<evidence type="ECO:0000256" key="17">
    <source>
        <dbReference type="ARBA" id="ARBA00023136"/>
    </source>
</evidence>
<dbReference type="Pfam" id="PF04434">
    <property type="entry name" value="SWIM"/>
    <property type="match status" value="1"/>
</dbReference>
<dbReference type="InterPro" id="IPR000462">
    <property type="entry name" value="CDP-OH_P_trans"/>
</dbReference>
<dbReference type="GO" id="GO:0008654">
    <property type="term" value="P:phospholipid biosynthetic process"/>
    <property type="evidence" value="ECO:0007669"/>
    <property type="project" value="UniProtKB-KW"/>
</dbReference>
<keyword evidence="19" id="KW-1208">Phospholipid metabolism</keyword>
<dbReference type="Pfam" id="PF01066">
    <property type="entry name" value="CDP-OH_P_transf"/>
    <property type="match status" value="1"/>
</dbReference>
<keyword evidence="26" id="KW-1185">Reference proteome</keyword>
<feature type="region of interest" description="Disordered" evidence="23">
    <location>
        <begin position="187"/>
        <end position="248"/>
    </location>
</feature>
<organism evidence="25 26">
    <name type="scientific">Arabidopsis arenosa</name>
    <name type="common">Sand rock-cress</name>
    <name type="synonym">Cardaminopsis arenosa</name>
    <dbReference type="NCBI Taxonomy" id="38785"/>
    <lineage>
        <taxon>Eukaryota</taxon>
        <taxon>Viridiplantae</taxon>
        <taxon>Streptophyta</taxon>
        <taxon>Embryophyta</taxon>
        <taxon>Tracheophyta</taxon>
        <taxon>Spermatophyta</taxon>
        <taxon>Magnoliopsida</taxon>
        <taxon>eudicotyledons</taxon>
        <taxon>Gunneridae</taxon>
        <taxon>Pentapetalae</taxon>
        <taxon>rosids</taxon>
        <taxon>malvids</taxon>
        <taxon>Brassicales</taxon>
        <taxon>Brassicaceae</taxon>
        <taxon>Camelineae</taxon>
        <taxon>Arabidopsis</taxon>
    </lineage>
</organism>
<evidence type="ECO:0000256" key="7">
    <source>
        <dbReference type="ARBA" id="ARBA00022679"/>
    </source>
</evidence>
<keyword evidence="13" id="KW-0809">Transit peptide</keyword>
<evidence type="ECO:0000256" key="5">
    <source>
        <dbReference type="ARBA" id="ARBA00010441"/>
    </source>
</evidence>
<dbReference type="InterPro" id="IPR007527">
    <property type="entry name" value="Znf_SWIM"/>
</dbReference>
<comment type="similarity">
    <text evidence="5 22">Belongs to the CDP-alcohol phosphatidyltransferase class-I family.</text>
</comment>
<dbReference type="GO" id="GO:0004000">
    <property type="term" value="F:adenosine deaminase activity"/>
    <property type="evidence" value="ECO:0007669"/>
    <property type="project" value="TreeGrafter"/>
</dbReference>
<keyword evidence="16" id="KW-0443">Lipid metabolism</keyword>
<keyword evidence="7 22" id="KW-0808">Transferase</keyword>
<evidence type="ECO:0000256" key="16">
    <source>
        <dbReference type="ARBA" id="ARBA00023098"/>
    </source>
</evidence>
<keyword evidence="17" id="KW-0472">Membrane</keyword>
<evidence type="ECO:0000256" key="12">
    <source>
        <dbReference type="ARBA" id="ARBA00022833"/>
    </source>
</evidence>
<comment type="cofactor">
    <cofactor evidence="2">
        <name>Zn(2+)</name>
        <dbReference type="ChEBI" id="CHEBI:29105"/>
    </cofactor>
</comment>
<evidence type="ECO:0000256" key="13">
    <source>
        <dbReference type="ARBA" id="ARBA00022946"/>
    </source>
</evidence>
<name>A0A8S2ARM6_ARAAE</name>
<evidence type="ECO:0000256" key="6">
    <source>
        <dbReference type="ARBA" id="ARBA00022516"/>
    </source>
</evidence>
<dbReference type="PANTHER" id="PTHR11409">
    <property type="entry name" value="ADENOSINE DEAMINASE"/>
    <property type="match status" value="1"/>
</dbReference>
<comment type="subcellular location">
    <subcellularLocation>
        <location evidence="3">Membrane</location>
        <topology evidence="3">Multi-pass membrane protein</topology>
    </subcellularLocation>
</comment>
<evidence type="ECO:0000256" key="22">
    <source>
        <dbReference type="RuleBase" id="RU003750"/>
    </source>
</evidence>
<dbReference type="FunFam" id="1.20.120.1760:FF:000020">
    <property type="entry name" value="cardiolipin synthase (CMP-forming), mitochondrial"/>
    <property type="match status" value="1"/>
</dbReference>
<sequence length="960" mass="108277">MEFLVEQAGLSSKNEEFDSYMKKIKDNNPEAWKLLDQIPPHQWALAHDSGGVMILFDELRDAFDESFSRSRGFLNRGDVYTEHVMKKLEEFMKGSATWVITLFEGDAYQVNFEGIVQLNESTCTCGEFQRNKFPCLHALAVCNELNINPLQYVDDCYTIERYHKTYAATFSPVPELSAWPEGSGVPTLLPPVIEQPPPQVSGKETEDVHLEEEEDDDDEDYEVEDDEDEEDDEEEDDEEEEDEDEWSTCVSVCLPNPYSVFSLLLEEKKMEWIKSMPKVELHAHLNGSIRDSTLLELARVLGEKGVIVFADVEHVIRKNDRSLVEVFKLFDLIHKITTDHKTVSRITREVVEDFALENVVYLELRTTPKRNDSIGMSKRSYMDAVILGLRSVSEVDIDFVTASDSQKLLNACDGIERKKIYVRLLLSIDRRETTESAMETVKLALEMRDVGVVGIDLSGNPLVGEWSTFLPALQFAKDNDLHITLHCGEVPNPKEIQTMLDFKPHRIGHACFFKDEDWTKLKSFRIPVEICLTSNIITKSISSIDIHHFADLYNAKHPLILCTDDFGVFSTSLSNEYALAVGSFGLGKRETFALARTAIDATFAEDEVKQQLWLIFDSASPESLRKLIEINHRKTRPFFTAATASSPSGGTVSLIPPQFSPLFPHFSHRLSPLSKWFVPLHGPLFLSSPPWKLLQSATPLHWRGNGAVLKKVEALNLRLDRIRNRTRFPRQLGLQSVVPNVVTVDRNDSEEENGGIIKSFVNVPNLISMARLVSGPVLWWMISNEMYSSAFLGLAVSGASDWLDGYMARRMKIDSVVGSYLDPLADKVLIGCVAVAMVQKDLLHPGLVAIVLLRDVALVGGAVYLRALNLDWKWKNWSDFFNLDGSSPQKVEPLFISKVNTVFQLALVAGAILQPEFGNADTQTWITYLSWLVASTTMASTAAYGVQYWKKTPISMIKRS</sequence>
<evidence type="ECO:0000313" key="26">
    <source>
        <dbReference type="Proteomes" id="UP000682877"/>
    </source>
</evidence>
<evidence type="ECO:0000256" key="15">
    <source>
        <dbReference type="ARBA" id="ARBA00023080"/>
    </source>
</evidence>
<reference evidence="25" key="1">
    <citation type="submission" date="2021-01" db="EMBL/GenBank/DDBJ databases">
        <authorList>
            <person name="Bezrukov I."/>
        </authorList>
    </citation>
    <scope>NUCLEOTIDE SEQUENCE</scope>
</reference>
<evidence type="ECO:0000256" key="11">
    <source>
        <dbReference type="ARBA" id="ARBA00022801"/>
    </source>
</evidence>
<evidence type="ECO:0000256" key="14">
    <source>
        <dbReference type="ARBA" id="ARBA00022989"/>
    </source>
</evidence>
<dbReference type="SMART" id="SM00575">
    <property type="entry name" value="ZnF_PMZ"/>
    <property type="match status" value="1"/>
</dbReference>
<evidence type="ECO:0000256" key="10">
    <source>
        <dbReference type="ARBA" id="ARBA00022771"/>
    </source>
</evidence>
<dbReference type="PROSITE" id="PS00379">
    <property type="entry name" value="CDP_ALCOHOL_P_TRANSF"/>
    <property type="match status" value="1"/>
</dbReference>
<dbReference type="AlphaFoldDB" id="A0A8S2ARM6"/>
<evidence type="ECO:0000256" key="21">
    <source>
        <dbReference type="PROSITE-ProRule" id="PRU00325"/>
    </source>
</evidence>
<keyword evidence="8" id="KW-0812">Transmembrane</keyword>
<dbReference type="SUPFAM" id="SSF51556">
    <property type="entry name" value="Metallo-dependent hydrolases"/>
    <property type="match status" value="1"/>
</dbReference>
<feature type="compositionally biased region" description="Acidic residues" evidence="23">
    <location>
        <begin position="209"/>
        <end position="246"/>
    </location>
</feature>
<dbReference type="PANTHER" id="PTHR11409:SF42">
    <property type="entry name" value="ADENOSINE DEAMINASE-LIKE PROTEIN"/>
    <property type="match status" value="1"/>
</dbReference>
<keyword evidence="12" id="KW-0862">Zinc</keyword>
<dbReference type="GO" id="GO:0006154">
    <property type="term" value="P:adenosine catabolic process"/>
    <property type="evidence" value="ECO:0007669"/>
    <property type="project" value="TreeGrafter"/>
</dbReference>
<dbReference type="GO" id="GO:0016780">
    <property type="term" value="F:phosphotransferase activity, for other substituted phosphate groups"/>
    <property type="evidence" value="ECO:0007669"/>
    <property type="project" value="InterPro"/>
</dbReference>
<evidence type="ECO:0000256" key="8">
    <source>
        <dbReference type="ARBA" id="ARBA00022692"/>
    </source>
</evidence>
<keyword evidence="6" id="KW-0444">Lipid biosynthesis</keyword>
<dbReference type="InterPro" id="IPR006564">
    <property type="entry name" value="Znf_PMZ"/>
</dbReference>
<accession>A0A8S2ARM6</accession>
<dbReference type="InterPro" id="IPR006330">
    <property type="entry name" value="Ado/ade_deaminase"/>
</dbReference>